<dbReference type="GO" id="GO:0039694">
    <property type="term" value="P:viral RNA genome replication"/>
    <property type="evidence" value="ECO:0007669"/>
    <property type="project" value="InterPro"/>
</dbReference>
<evidence type="ECO:0000256" key="4">
    <source>
        <dbReference type="ARBA" id="ARBA00022448"/>
    </source>
</evidence>
<dbReference type="Pfam" id="PF00548">
    <property type="entry name" value="Peptidase_C3"/>
    <property type="match status" value="1"/>
</dbReference>
<keyword evidence="29" id="KW-0407">Ion channel</keyword>
<dbReference type="PRINTS" id="PR00918">
    <property type="entry name" value="CALICVIRUSNS"/>
</dbReference>
<dbReference type="GO" id="GO:0039618">
    <property type="term" value="C:T=pseudo3 icosahedral viral capsid"/>
    <property type="evidence" value="ECO:0007669"/>
    <property type="project" value="UniProtKB-KW"/>
</dbReference>
<evidence type="ECO:0000256" key="6">
    <source>
        <dbReference type="ARBA" id="ARBA00022488"/>
    </source>
</evidence>
<evidence type="ECO:0000256" key="20">
    <source>
        <dbReference type="ARBA" id="ARBA00022840"/>
    </source>
</evidence>
<dbReference type="Pfam" id="PF00073">
    <property type="entry name" value="Rhv"/>
    <property type="match status" value="2"/>
</dbReference>
<keyword evidence="7" id="KW-0191">Covalent protein-RNA linkage</keyword>
<dbReference type="SUPFAM" id="SSF52540">
    <property type="entry name" value="P-loop containing nucleoside triphosphate hydrolases"/>
    <property type="match status" value="1"/>
</dbReference>
<evidence type="ECO:0000256" key="11">
    <source>
        <dbReference type="ARBA" id="ARBA00022670"/>
    </source>
</evidence>
<dbReference type="GO" id="GO:0006508">
    <property type="term" value="P:proteolysis"/>
    <property type="evidence" value="ECO:0007669"/>
    <property type="project" value="UniProtKB-KW"/>
</dbReference>
<feature type="domain" description="SF3 helicase" evidence="31">
    <location>
        <begin position="1015"/>
        <end position="1177"/>
    </location>
</feature>
<keyword evidence="16" id="KW-0378">Hydrolase</keyword>
<evidence type="ECO:0000256" key="24">
    <source>
        <dbReference type="ARBA" id="ARBA00023039"/>
    </source>
</evidence>
<dbReference type="Pfam" id="PF00910">
    <property type="entry name" value="RNA_helicase"/>
    <property type="match status" value="1"/>
</dbReference>
<evidence type="ECO:0000256" key="13">
    <source>
        <dbReference type="ARBA" id="ARBA00022695"/>
    </source>
</evidence>
<keyword evidence="25" id="KW-0406">Ion transport</keyword>
<organism evidence="32">
    <name type="scientific">Bear picornavirus 1</name>
    <dbReference type="NCBI Taxonomy" id="2500545"/>
    <lineage>
        <taxon>Viruses</taxon>
        <taxon>Riboviria</taxon>
        <taxon>Orthornavirae</taxon>
        <taxon>Pisuviricota</taxon>
        <taxon>Pisoniviricetes</taxon>
        <taxon>Picornavirales</taxon>
        <taxon>Picornaviridae</taxon>
        <taxon>Paavivirinae</taxon>
        <taxon>Aquamavirus</taxon>
    </lineage>
</organism>
<dbReference type="InterPro" id="IPR043128">
    <property type="entry name" value="Rev_trsase/Diguanyl_cyclase"/>
</dbReference>
<sequence>MENFVETVTKSLPVVGTVVSAAENTVNMLLNPTSSPPPQVATAQERTQAQAVPEPSPVTVAMPNATYTTSSDVSFGQRNPGGGDVALSNAAAVNTGALNQLKFVEVQQFILRNNTNPFTSIASFALPKSYYSNKEFPQYGNARFFSMVRSGFVAQLQVNVAPGSSGLYLLAWCPPTQKDLSKLDYRAVGNFPSVLMDISRMTTATLDIPYISDTNYVKIDSDDQGYILVVPIAPYNAGPQTDTEILATMFVAAREGELQCPTPYREGFVQPQTYPIINIQNPPGTINLATYETALNAPSLALAGEGHLVDTQTPGGYEPIADVVNLARIPSLVTNDTTDYHYFDWQDTTDKDVIIGKFNFKLSSVPNLAILSNCYAFFRGSIVFHVIASASTMHRGRLRVCFRPNSDQEYTAAQSMAVYYSLLDISQSNCCTLAVPFNSETWMRSTDDVLGRVQIFVNNQLAANKTAANHVYVYVTASLGPDAAFYCPRSGKIEFTEQSNFESFLAPPAPEFPVNALPEKKDLFGSSHTLVKHLFGRFTYLGYYTPDSAGWKKVPLDIPKRGLMNLLRAFCYWSGELVICITNNDDAPVEISHTYFDQPDDLVDMSAHGSVLVPGKSSAVTAVPFYSLTPVRSLSKENPFGFLYIGVLGISRKVVVHAAFRNLRLYLYSGFPILDYSKLQSGVFVPVPNIVPPRDLLCDGDVESNPGPLYVCLKSPTCNPFGCVLNKYLKFAQNYVQDHVCACFLPKIIVESRTLLAPTPICFYCNLSPLLRDYVESNILSHKPCDRHTYEGLNEEPPVKRLRLSPEQQGLVDVFYRMFSATYHEKVLRDHKNYIIRSCLNMLALTLSSEKAVSAVIAASIVYDTATVVPPAELKYLITLLVSQTYEAFKSALDFIFGRMPSAVYSVARRVFSARPTQQGFTSVTSALRACEWWIKTIAKFVNWIKTTCFANPLVGEARDQICELLAAAEQLVLDVVDLRVPREIIEVRRTTILDKLSYAKKLSATVPELDALVNKAVIALRKVPATYVTPNTPRVEPLGVWLRGVPGSGKSILMCKLARDISIIKNSSVFYHPTGSNFFSGYHGQYVHCIDDLGQNKDEKDIALICQCISSSHFTVPMANLEDKAMQYSSRLVIATTNMSSFRTYTLTTPAALERRFPIVCDVQPKYSKSNGMLDLSFNPHDCWIIKCAGQELEYSEFLQLVLDHLARREKLYLDMCNQKNELDDLEIDDDFKAKISLSYVTPFDDLVQVKCPYERERVSFYKTYLKDVRNATPSHAATLVIGMLSGISLFAVATHAFNVLRSYLASDQEDDKSGPGPDCVRIPESAYEGSAQRKSARHIAKTVLKESAYDGQIKRVSAREIARKALPAEQGPSDVGAFAHLLKFCAYVETPSGPVFGVILGGRKMYFNTHYGPVILDKDVVVHTPHKTFHTRLSKVSSNYDSMIVALDIPELLPSISKYVSSSVPTNALLLYFTGKGFYSQDVTQVSYLPCLEVREGMHGASFAYTTRTQKGMCGGLLVGKVDGTFKALGFHAAGSLERGFANAFNTVPPLCAVPDFPDSVNLSGLFSNDVEGVVIGEHAAPTLNRTIRTKFRPTALQEKIVPELEPAVLHSSDPRLNVQIEGDFLDYLCKKWKVNVHVSRPDVLEAVVNEYIAELKCEQFDPVTLNEAINSSESPLNFNGTAGAKYPGMTRRQLLQPLNPTVKDDVVKLAEDVGRGAASVVFETFMKDELRPRDKISQGKTRIVESCPLDFLLLYRMVMLKAMVWWYNSDPVETGVAPGMNVYTDFGPMVKRFKKYRYCLDFSAYDSTLSDEILAAGVEVLACCSTVPSYVRKLHAPIILSHHWHNNVVDLVLGGMPSGAPCTSVLNSIVNVLMARYLCALMDIDNPVMVAYGDDNVLTFDHEIDMNKMVELYQTEFGVKATNYDKTPVPRPMANPVFLKRQLRFNPDLQIQFPVLPLGEMIDRMCWTRGPEHLSDQTFSFALELAGYGKEAYNHVKQEFFPFIVLPHYSLMESTLRSVCGLNPECSFLANYDFGYDSRKKKTTGCWSWW</sequence>
<evidence type="ECO:0000256" key="17">
    <source>
        <dbReference type="ARBA" id="ARBA00022804"/>
    </source>
</evidence>
<keyword evidence="4" id="KW-0813">Transport</keyword>
<keyword evidence="27" id="KW-1035">Host cytoplasm</keyword>
<dbReference type="GO" id="GO:0015267">
    <property type="term" value="F:channel activity"/>
    <property type="evidence" value="ECO:0007669"/>
    <property type="project" value="UniProtKB-KW"/>
</dbReference>
<evidence type="ECO:0000256" key="1">
    <source>
        <dbReference type="ARBA" id="ARBA00004295"/>
    </source>
</evidence>
<evidence type="ECO:0000256" key="26">
    <source>
        <dbReference type="ARBA" id="ARBA00023136"/>
    </source>
</evidence>
<dbReference type="Gene3D" id="3.30.70.270">
    <property type="match status" value="1"/>
</dbReference>
<keyword evidence="14" id="KW-1143">T=pseudo3 icosahedral capsid protein</keyword>
<dbReference type="InterPro" id="IPR043504">
    <property type="entry name" value="Peptidase_S1_PA_chymotrypsin"/>
</dbReference>
<dbReference type="SUPFAM" id="SSF88633">
    <property type="entry name" value="Positive stranded ssRNA viruses"/>
    <property type="match status" value="3"/>
</dbReference>
<keyword evidence="26" id="KW-0472">Membrane</keyword>
<evidence type="ECO:0000313" key="32">
    <source>
        <dbReference type="EMBL" id="AZS54664.1"/>
    </source>
</evidence>
<dbReference type="InterPro" id="IPR007094">
    <property type="entry name" value="RNA-dir_pol_PSvirus"/>
</dbReference>
<evidence type="ECO:0000256" key="9">
    <source>
        <dbReference type="ARBA" id="ARBA00022561"/>
    </source>
</evidence>
<evidence type="ECO:0000256" key="12">
    <source>
        <dbReference type="ARBA" id="ARBA00022679"/>
    </source>
</evidence>
<dbReference type="InterPro" id="IPR000199">
    <property type="entry name" value="Peptidase_C3A/C3B_picornavir"/>
</dbReference>
<dbReference type="InterPro" id="IPR014759">
    <property type="entry name" value="Helicase_SF3_ssRNA_vir"/>
</dbReference>
<keyword evidence="24" id="KW-1182">Viral ion channel</keyword>
<evidence type="ECO:0000256" key="16">
    <source>
        <dbReference type="ARBA" id="ARBA00022801"/>
    </source>
</evidence>
<evidence type="ECO:0000259" key="31">
    <source>
        <dbReference type="PROSITE" id="PS51218"/>
    </source>
</evidence>
<dbReference type="Pfam" id="PF00680">
    <property type="entry name" value="RdRP_1"/>
    <property type="match status" value="1"/>
</dbReference>
<reference evidence="32" key="1">
    <citation type="journal article" date="2018" name="Arch. Virol.">
        <title>Asian black bear (Ursus thibetanus) picornavirus related to seal aquamavirus A.</title>
        <authorList>
            <person name="Wang H."/>
            <person name="Zhang W."/>
            <person name="Yang S."/>
            <person name="Kong N."/>
            <person name="Yu H."/>
            <person name="Zheng H."/>
            <person name="Gao F."/>
            <person name="Tong W."/>
            <person name="Li L."/>
            <person name="Wang X."/>
            <person name="Deng X."/>
            <person name="Delwart E."/>
            <person name="Shan T."/>
        </authorList>
    </citation>
    <scope>NUCLEOTIDE SEQUENCE [LARGE SCALE GENOMIC DNA]</scope>
    <source>
        <strain evidence="32">CH-1</strain>
    </source>
</reference>
<feature type="domain" description="RdRp catalytic" evidence="30">
    <location>
        <begin position="1798"/>
        <end position="1911"/>
    </location>
</feature>
<dbReference type="GO" id="GO:0006351">
    <property type="term" value="P:DNA-templated transcription"/>
    <property type="evidence" value="ECO:0007669"/>
    <property type="project" value="InterPro"/>
</dbReference>
<dbReference type="SUPFAM" id="SSF56672">
    <property type="entry name" value="DNA/RNA polymerases"/>
    <property type="match status" value="1"/>
</dbReference>
<evidence type="ECO:0000256" key="7">
    <source>
        <dbReference type="ARBA" id="ARBA00022520"/>
    </source>
</evidence>
<dbReference type="GO" id="GO:0034220">
    <property type="term" value="P:monoatomic ion transmembrane transport"/>
    <property type="evidence" value="ECO:0007669"/>
    <property type="project" value="UniProtKB-KW"/>
</dbReference>
<dbReference type="InterPro" id="IPR004004">
    <property type="entry name" value="Helic/Pol/Pept_Calicivir-typ"/>
</dbReference>
<evidence type="ECO:0000256" key="27">
    <source>
        <dbReference type="ARBA" id="ARBA00023200"/>
    </source>
</evidence>
<dbReference type="InterPro" id="IPR001676">
    <property type="entry name" value="Picornavirus_capsid"/>
</dbReference>
<proteinExistence type="predicted"/>
<keyword evidence="20" id="KW-0067">ATP-binding</keyword>
<dbReference type="InterPro" id="IPR029053">
    <property type="entry name" value="Viral_coat"/>
</dbReference>
<evidence type="ECO:0000256" key="22">
    <source>
        <dbReference type="ARBA" id="ARBA00022870"/>
    </source>
</evidence>
<dbReference type="GO" id="GO:0004197">
    <property type="term" value="F:cysteine-type endopeptidase activity"/>
    <property type="evidence" value="ECO:0007669"/>
    <property type="project" value="InterPro"/>
</dbReference>
<keyword evidence="5" id="KW-0696">RNA-directed RNA polymerase</keyword>
<dbReference type="InterPro" id="IPR033703">
    <property type="entry name" value="Rhv-like"/>
</dbReference>
<keyword evidence="12" id="KW-0808">Transferase</keyword>
<name>A0A3S5HUR1_9PICO</name>
<evidence type="ECO:0000256" key="21">
    <source>
        <dbReference type="ARBA" id="ARBA00022844"/>
    </source>
</evidence>
<dbReference type="EMBL" id="MH760796">
    <property type="protein sequence ID" value="AZS54664.1"/>
    <property type="molecule type" value="Genomic_RNA"/>
</dbReference>
<keyword evidence="23" id="KW-0693">Viral RNA replication</keyword>
<evidence type="ECO:0000256" key="15">
    <source>
        <dbReference type="ARBA" id="ARBA00022741"/>
    </source>
</evidence>
<dbReference type="GO" id="GO:0003723">
    <property type="term" value="F:RNA binding"/>
    <property type="evidence" value="ECO:0007669"/>
    <property type="project" value="InterPro"/>
</dbReference>
<keyword evidence="18" id="KW-0347">Helicase</keyword>
<evidence type="ECO:0000256" key="3">
    <source>
        <dbReference type="ARBA" id="ARBA00020107"/>
    </source>
</evidence>
<dbReference type="PROSITE" id="PS51218">
    <property type="entry name" value="SF3_HELICASE_2"/>
    <property type="match status" value="1"/>
</dbReference>
<keyword evidence="21" id="KW-0946">Virion</keyword>
<evidence type="ECO:0000256" key="29">
    <source>
        <dbReference type="ARBA" id="ARBA00023303"/>
    </source>
</evidence>
<dbReference type="GO" id="GO:0003724">
    <property type="term" value="F:RNA helicase activity"/>
    <property type="evidence" value="ECO:0007669"/>
    <property type="project" value="InterPro"/>
</dbReference>
<evidence type="ECO:0000256" key="14">
    <source>
        <dbReference type="ARBA" id="ARBA00022706"/>
    </source>
</evidence>
<dbReference type="Gene3D" id="2.60.120.20">
    <property type="match status" value="2"/>
</dbReference>
<dbReference type="SUPFAM" id="SSF50494">
    <property type="entry name" value="Trypsin-like serine proteases"/>
    <property type="match status" value="1"/>
</dbReference>
<evidence type="ECO:0000256" key="23">
    <source>
        <dbReference type="ARBA" id="ARBA00022953"/>
    </source>
</evidence>
<dbReference type="Proteomes" id="UP000593895">
    <property type="component" value="Segment"/>
</dbReference>
<dbReference type="CDD" id="cd00205">
    <property type="entry name" value="rhv_like"/>
    <property type="match status" value="2"/>
</dbReference>
<keyword evidence="6" id="KW-1036">Host cytoplasmic vesicle</keyword>
<dbReference type="GO" id="GO:0046718">
    <property type="term" value="P:symbiont entry into host cell"/>
    <property type="evidence" value="ECO:0007669"/>
    <property type="project" value="UniProtKB-KW"/>
</dbReference>
<keyword evidence="10" id="KW-0945">Host-virus interaction</keyword>
<evidence type="ECO:0000256" key="2">
    <source>
        <dbReference type="ARBA" id="ARBA00004328"/>
    </source>
</evidence>
<dbReference type="GO" id="GO:0003968">
    <property type="term" value="F:RNA-directed RNA polymerase activity"/>
    <property type="evidence" value="ECO:0007669"/>
    <property type="project" value="UniProtKB-KW"/>
</dbReference>
<dbReference type="GO" id="GO:0044162">
    <property type="term" value="C:host cell cytoplasmic vesicle membrane"/>
    <property type="evidence" value="ECO:0007669"/>
    <property type="project" value="UniProtKB-SubCell"/>
</dbReference>
<keyword evidence="15" id="KW-0547">Nucleotide-binding</keyword>
<dbReference type="InterPro" id="IPR009003">
    <property type="entry name" value="Peptidase_S1_PA"/>
</dbReference>
<evidence type="ECO:0000256" key="28">
    <source>
        <dbReference type="ARBA" id="ARBA00023296"/>
    </source>
</evidence>
<dbReference type="InterPro" id="IPR043502">
    <property type="entry name" value="DNA/RNA_pol_sf"/>
</dbReference>
<dbReference type="InterPro" id="IPR001205">
    <property type="entry name" value="RNA-dir_pol_C"/>
</dbReference>
<evidence type="ECO:0000256" key="25">
    <source>
        <dbReference type="ARBA" id="ARBA00023065"/>
    </source>
</evidence>
<dbReference type="GO" id="GO:0019062">
    <property type="term" value="P:virion attachment to host cell"/>
    <property type="evidence" value="ECO:0007669"/>
    <property type="project" value="UniProtKB-KW"/>
</dbReference>
<keyword evidence="9" id="KW-0167">Capsid protein</keyword>
<evidence type="ECO:0000256" key="5">
    <source>
        <dbReference type="ARBA" id="ARBA00022484"/>
    </source>
</evidence>
<keyword evidence="28" id="KW-1160">Virus entry into host cell</keyword>
<keyword evidence="17" id="KW-1161">Viral attachment to host cell</keyword>
<keyword evidence="13" id="KW-0548">Nucleotidyltransferase</keyword>
<evidence type="ECO:0000256" key="18">
    <source>
        <dbReference type="ARBA" id="ARBA00022806"/>
    </source>
</evidence>
<keyword evidence="22" id="KW-1043">Host membrane</keyword>
<evidence type="ECO:0000256" key="8">
    <source>
        <dbReference type="ARBA" id="ARBA00022553"/>
    </source>
</evidence>
<dbReference type="InterPro" id="IPR027417">
    <property type="entry name" value="P-loop_NTPase"/>
</dbReference>
<dbReference type="GO" id="GO:0005198">
    <property type="term" value="F:structural molecule activity"/>
    <property type="evidence" value="ECO:0007669"/>
    <property type="project" value="InterPro"/>
</dbReference>
<evidence type="ECO:0000256" key="10">
    <source>
        <dbReference type="ARBA" id="ARBA00022581"/>
    </source>
</evidence>
<comment type="subcellular location">
    <subcellularLocation>
        <location evidence="1">Host cytoplasmic vesicle membrane</location>
        <topology evidence="1">Peripheral membrane protein</topology>
        <orientation evidence="1">Cytoplasmic side</orientation>
    </subcellularLocation>
    <subcellularLocation>
        <location evidence="2">Virion</location>
    </subcellularLocation>
</comment>
<dbReference type="Gene3D" id="2.40.10.10">
    <property type="entry name" value="Trypsin-like serine proteases"/>
    <property type="match status" value="1"/>
</dbReference>
<dbReference type="PROSITE" id="PS50507">
    <property type="entry name" value="RDRP_SSRNA_POS"/>
    <property type="match status" value="1"/>
</dbReference>
<evidence type="ECO:0000259" key="30">
    <source>
        <dbReference type="PROSITE" id="PS50507"/>
    </source>
</evidence>
<dbReference type="GO" id="GO:0005524">
    <property type="term" value="F:ATP binding"/>
    <property type="evidence" value="ECO:0007669"/>
    <property type="project" value="UniProtKB-KW"/>
</dbReference>
<accession>A0A3S5HUR1</accession>
<keyword evidence="11" id="KW-0645">Protease</keyword>
<dbReference type="CDD" id="cd23220">
    <property type="entry name" value="Aquamavirus_RdRp"/>
    <property type="match status" value="1"/>
</dbReference>
<dbReference type="InterPro" id="IPR000605">
    <property type="entry name" value="Helicase_SF3_ssDNA/RNA_vir"/>
</dbReference>
<keyword evidence="8" id="KW-0597">Phosphoprotein</keyword>
<protein>
    <recommendedName>
        <fullName evidence="3">Genome polyprotein</fullName>
    </recommendedName>
</protein>
<evidence type="ECO:0000256" key="19">
    <source>
        <dbReference type="ARBA" id="ARBA00022807"/>
    </source>
</evidence>
<keyword evidence="19" id="KW-0788">Thiol protease</keyword>